<protein>
    <submittedName>
        <fullName evidence="1">Uncharacterized protein</fullName>
    </submittedName>
</protein>
<accession>A0A178ZL55</accession>
<keyword evidence="2" id="KW-1185">Reference proteome</keyword>
<dbReference type="GeneID" id="30009694"/>
<dbReference type="OrthoDB" id="4114642at2759"/>
<organism evidence="1 2">
    <name type="scientific">Fonsecaea erecta</name>
    <dbReference type="NCBI Taxonomy" id="1367422"/>
    <lineage>
        <taxon>Eukaryota</taxon>
        <taxon>Fungi</taxon>
        <taxon>Dikarya</taxon>
        <taxon>Ascomycota</taxon>
        <taxon>Pezizomycotina</taxon>
        <taxon>Eurotiomycetes</taxon>
        <taxon>Chaetothyriomycetidae</taxon>
        <taxon>Chaetothyriales</taxon>
        <taxon>Herpotrichiellaceae</taxon>
        <taxon>Fonsecaea</taxon>
    </lineage>
</organism>
<evidence type="ECO:0000313" key="2">
    <source>
        <dbReference type="Proteomes" id="UP000078343"/>
    </source>
</evidence>
<name>A0A178ZL55_9EURO</name>
<comment type="caution">
    <text evidence="1">The sequence shown here is derived from an EMBL/GenBank/DDBJ whole genome shotgun (WGS) entry which is preliminary data.</text>
</comment>
<dbReference type="Proteomes" id="UP000078343">
    <property type="component" value="Unassembled WGS sequence"/>
</dbReference>
<sequence length="288" mass="32704">MYLAILEYVSGRHDLQEMHIQALDDFVESNGGVAIFRTGSESPELFLCSARSYVTQFVRAEVFLPTRSRLQSTVSRYLYSLSQVHRWASNFKARLSSEAVPLLHYRLRLRPLIDYLEHLGQIRTSVERTRVWDAASGAHFCVYSLVMTLVEFTHSPGTVFEFLEQVQDCMMASIDKSLQNESDLDGLHPFATGQMIGYVRTLMFRDVGNVKEIRICQAQADAQKVFALLSQSRRDELVSYFVGSVLALARTARAIEPNDVAATAASQQTLRAEVLEAWTAQQRIRQER</sequence>
<evidence type="ECO:0000313" key="1">
    <source>
        <dbReference type="EMBL" id="OAP60524.1"/>
    </source>
</evidence>
<gene>
    <name evidence="1" type="ORF">AYL99_05526</name>
</gene>
<proteinExistence type="predicted"/>
<dbReference type="EMBL" id="LVYI01000004">
    <property type="protein sequence ID" value="OAP60524.1"/>
    <property type="molecule type" value="Genomic_DNA"/>
</dbReference>
<dbReference type="AlphaFoldDB" id="A0A178ZL55"/>
<reference evidence="1 2" key="1">
    <citation type="submission" date="2016-04" db="EMBL/GenBank/DDBJ databases">
        <title>Draft genome of Fonsecaea erecta CBS 125763.</title>
        <authorList>
            <person name="Weiss V.A."/>
            <person name="Vicente V.A."/>
            <person name="Raittz R.T."/>
            <person name="Moreno L.F."/>
            <person name="De Souza E.M."/>
            <person name="Pedrosa F.O."/>
            <person name="Steffens M.B."/>
            <person name="Faoro H."/>
            <person name="Tadra-Sfeir M.Z."/>
            <person name="Najafzadeh M.J."/>
            <person name="Felipe M.S."/>
            <person name="Teixeira M."/>
            <person name="Sun J."/>
            <person name="Xi L."/>
            <person name="Gomes R."/>
            <person name="De Azevedo C.M."/>
            <person name="Salgado C.G."/>
            <person name="Da Silva M.B."/>
            <person name="Nascimento M.F."/>
            <person name="Queiroz-Telles F."/>
            <person name="Attili D.S."/>
            <person name="Gorbushina A."/>
        </authorList>
    </citation>
    <scope>NUCLEOTIDE SEQUENCE [LARGE SCALE GENOMIC DNA]</scope>
    <source>
        <strain evidence="1 2">CBS 125763</strain>
    </source>
</reference>
<dbReference type="RefSeq" id="XP_018693891.1">
    <property type="nucleotide sequence ID" value="XM_018837038.1"/>
</dbReference>